<feature type="compositionally biased region" description="Polar residues" evidence="1">
    <location>
        <begin position="189"/>
        <end position="198"/>
    </location>
</feature>
<keyword evidence="3" id="KW-1185">Reference proteome</keyword>
<organism evidence="2 3">
    <name type="scientific">Cladophialophora chaetospira</name>
    <dbReference type="NCBI Taxonomy" id="386627"/>
    <lineage>
        <taxon>Eukaryota</taxon>
        <taxon>Fungi</taxon>
        <taxon>Dikarya</taxon>
        <taxon>Ascomycota</taxon>
        <taxon>Pezizomycotina</taxon>
        <taxon>Eurotiomycetes</taxon>
        <taxon>Chaetothyriomycetidae</taxon>
        <taxon>Chaetothyriales</taxon>
        <taxon>Herpotrichiellaceae</taxon>
        <taxon>Cladophialophora</taxon>
    </lineage>
</organism>
<evidence type="ECO:0000313" key="3">
    <source>
        <dbReference type="Proteomes" id="UP001172673"/>
    </source>
</evidence>
<accession>A0AA38XEF7</accession>
<evidence type="ECO:0000313" key="2">
    <source>
        <dbReference type="EMBL" id="KAJ9611970.1"/>
    </source>
</evidence>
<dbReference type="Proteomes" id="UP001172673">
    <property type="component" value="Unassembled WGS sequence"/>
</dbReference>
<feature type="region of interest" description="Disordered" evidence="1">
    <location>
        <begin position="164"/>
        <end position="221"/>
    </location>
</feature>
<dbReference type="AlphaFoldDB" id="A0AA38XEF7"/>
<name>A0AA38XEF7_9EURO</name>
<dbReference type="EMBL" id="JAPDRK010000005">
    <property type="protein sequence ID" value="KAJ9611970.1"/>
    <property type="molecule type" value="Genomic_DNA"/>
</dbReference>
<gene>
    <name evidence="2" type="ORF">H2200_003565</name>
</gene>
<protein>
    <submittedName>
        <fullName evidence="2">Uncharacterized protein</fullName>
    </submittedName>
</protein>
<reference evidence="2" key="1">
    <citation type="submission" date="2022-10" db="EMBL/GenBank/DDBJ databases">
        <title>Culturing micro-colonial fungi from biological soil crusts in the Mojave desert and describing Neophaeococcomyces mojavensis, and introducing the new genera and species Taxawa tesnikishii.</title>
        <authorList>
            <person name="Kurbessoian T."/>
            <person name="Stajich J.E."/>
        </authorList>
    </citation>
    <scope>NUCLEOTIDE SEQUENCE</scope>
    <source>
        <strain evidence="2">TK_41</strain>
    </source>
</reference>
<proteinExistence type="predicted"/>
<sequence>MDSLQQQYWAQYEDALEDFLHGSEQQGIDLCISSYPIATTQHTDSNSQLNLRRRIDMGLYLRAMVNASLATLSQNIADKLDFANEFDHARGLVARVTAEHELAAAKKSSERDAEQAEDEDIETVYLPSPVIVEQNLSWEGLFTRHWKAAKERDLTAAGIAAKVEQTQEEDSDQPAADAEDSQVTKRTESTQPTSQSSAVRGDEEGDEEMMELASQETPAAE</sequence>
<comment type="caution">
    <text evidence="2">The sequence shown here is derived from an EMBL/GenBank/DDBJ whole genome shotgun (WGS) entry which is preliminary data.</text>
</comment>
<feature type="compositionally biased region" description="Acidic residues" evidence="1">
    <location>
        <begin position="166"/>
        <end position="180"/>
    </location>
</feature>
<evidence type="ECO:0000256" key="1">
    <source>
        <dbReference type="SAM" id="MobiDB-lite"/>
    </source>
</evidence>